<dbReference type="OrthoDB" id="1751476at2759"/>
<protein>
    <submittedName>
        <fullName evidence="2 3">Mitochondrial protein</fullName>
    </submittedName>
</protein>
<feature type="region of interest" description="Disordered" evidence="1">
    <location>
        <begin position="1"/>
        <end position="39"/>
    </location>
</feature>
<evidence type="ECO:0000313" key="5">
    <source>
        <dbReference type="Proteomes" id="UP000321947"/>
    </source>
</evidence>
<dbReference type="EMBL" id="SSTD01017575">
    <property type="protein sequence ID" value="TYJ99775.1"/>
    <property type="molecule type" value="Genomic_DNA"/>
</dbReference>
<dbReference type="AlphaFoldDB" id="A0A5A7V1Z7"/>
<evidence type="ECO:0000256" key="1">
    <source>
        <dbReference type="SAM" id="MobiDB-lite"/>
    </source>
</evidence>
<name>A0A5A7V1Z7_CUCMM</name>
<organism evidence="2 4">
    <name type="scientific">Cucumis melo var. makuwa</name>
    <name type="common">Oriental melon</name>
    <dbReference type="NCBI Taxonomy" id="1194695"/>
    <lineage>
        <taxon>Eukaryota</taxon>
        <taxon>Viridiplantae</taxon>
        <taxon>Streptophyta</taxon>
        <taxon>Embryophyta</taxon>
        <taxon>Tracheophyta</taxon>
        <taxon>Spermatophyta</taxon>
        <taxon>Magnoliopsida</taxon>
        <taxon>eudicotyledons</taxon>
        <taxon>Gunneridae</taxon>
        <taxon>Pentapetalae</taxon>
        <taxon>rosids</taxon>
        <taxon>fabids</taxon>
        <taxon>Cucurbitales</taxon>
        <taxon>Cucurbitaceae</taxon>
        <taxon>Benincaseae</taxon>
        <taxon>Cucumis</taxon>
    </lineage>
</organism>
<evidence type="ECO:0000313" key="3">
    <source>
        <dbReference type="EMBL" id="TYJ99775.1"/>
    </source>
</evidence>
<feature type="compositionally biased region" description="Polar residues" evidence="1">
    <location>
        <begin position="18"/>
        <end position="35"/>
    </location>
</feature>
<dbReference type="Proteomes" id="UP000321947">
    <property type="component" value="Unassembled WGS sequence"/>
</dbReference>
<gene>
    <name evidence="3" type="ORF">E5676_scaffold896G00130</name>
    <name evidence="2" type="ORF">E6C27_scaffold108G00150</name>
</gene>
<proteinExistence type="predicted"/>
<feature type="compositionally biased region" description="Polar residues" evidence="1">
    <location>
        <begin position="1"/>
        <end position="11"/>
    </location>
</feature>
<dbReference type="Proteomes" id="UP000321393">
    <property type="component" value="Unassembled WGS sequence"/>
</dbReference>
<sequence length="115" mass="12857">MSTPSTSVNHSETCEGEATTSASQHTPKRTANSTDSPKHKLMPLTHIAKHHPSSFIIGDVYSGIITRKKERRDYAKMVANVCYTSSLEPTTVTVALTDEHWILAMQKELLQFERN</sequence>
<evidence type="ECO:0000313" key="2">
    <source>
        <dbReference type="EMBL" id="KAA0059761.1"/>
    </source>
</evidence>
<evidence type="ECO:0000313" key="4">
    <source>
        <dbReference type="Proteomes" id="UP000321393"/>
    </source>
</evidence>
<accession>A0A5A7V1Z7</accession>
<comment type="caution">
    <text evidence="2">The sequence shown here is derived from an EMBL/GenBank/DDBJ whole genome shotgun (WGS) entry which is preliminary data.</text>
</comment>
<reference evidence="4 5" key="1">
    <citation type="submission" date="2019-08" db="EMBL/GenBank/DDBJ databases">
        <title>Draft genome sequences of two oriental melons (Cucumis melo L. var makuwa).</title>
        <authorList>
            <person name="Kwon S.-Y."/>
        </authorList>
    </citation>
    <scope>NUCLEOTIDE SEQUENCE [LARGE SCALE GENOMIC DNA]</scope>
    <source>
        <strain evidence="5">cv. Chang Bougi</strain>
        <strain evidence="4">cv. SW 3</strain>
        <tissue evidence="2">Leaf</tissue>
    </source>
</reference>
<dbReference type="EMBL" id="SSTE01005892">
    <property type="protein sequence ID" value="KAA0059761.1"/>
    <property type="molecule type" value="Genomic_DNA"/>
</dbReference>